<protein>
    <submittedName>
        <fullName evidence="3">Soluble aldose sugar dehydrogenase YliI</fullName>
        <ecNumber evidence="3">1.1.5.-</ecNumber>
    </submittedName>
</protein>
<dbReference type="GO" id="GO:0016491">
    <property type="term" value="F:oxidoreductase activity"/>
    <property type="evidence" value="ECO:0007669"/>
    <property type="project" value="UniProtKB-KW"/>
</dbReference>
<keyword evidence="3" id="KW-0560">Oxidoreductase</keyword>
<evidence type="ECO:0000313" key="4">
    <source>
        <dbReference type="Proteomes" id="UP000054823"/>
    </source>
</evidence>
<proteinExistence type="predicted"/>
<keyword evidence="4" id="KW-1185">Reference proteome</keyword>
<dbReference type="SUPFAM" id="SSF50952">
    <property type="entry name" value="Soluble quinoprotein glucose dehydrogenase"/>
    <property type="match status" value="1"/>
</dbReference>
<feature type="signal peptide" evidence="1">
    <location>
        <begin position="1"/>
        <end position="24"/>
    </location>
</feature>
<evidence type="ECO:0000259" key="2">
    <source>
        <dbReference type="Pfam" id="PF07995"/>
    </source>
</evidence>
<dbReference type="EMBL" id="CYPW01000027">
    <property type="protein sequence ID" value="CUH53781.1"/>
    <property type="molecule type" value="Genomic_DNA"/>
</dbReference>
<feature type="chain" id="PRO_5006062489" evidence="1">
    <location>
        <begin position="25"/>
        <end position="371"/>
    </location>
</feature>
<dbReference type="STRING" id="321267.SHM7688_03243"/>
<evidence type="ECO:0000313" key="3">
    <source>
        <dbReference type="EMBL" id="CUH53781.1"/>
    </source>
</evidence>
<dbReference type="InterPro" id="IPR011042">
    <property type="entry name" value="6-blade_b-propeller_TolB-like"/>
</dbReference>
<dbReference type="AlphaFoldDB" id="A0A0P1FD02"/>
<sequence>MKRFPAMSLVCMCLLVFAAPQAQAQSIESSQGRLKVKAIVTNLEEPWAVAHLPDKSMLITQRGGELFHISPQGAKTQIAGVPEVHVQGQGGLLDVVVDRDFESTGLIFFSASVAQARGSGTAVFRAELSSDRHNLRNVLKIFEMASGSSGGRHFGSRIVDAGDGSLFVTIGERGDRPSAQQLGRHEGSVVRINKSGGAYTQNPFVGADNALPEIWSYGHRNPQGAALDVSGQLWVVEHGAKGGDEINAIRKGRNYGWPVISYGKHYSGFKIGEGTQKEGMEQPAFYWDPSIAPSGLMIYSGKLWPEWRGHFFVGSLKSDYISRLSGAALQERERLRGPATRRVRDVREGPDGGIWFLSVDKGTLYRMTPRD</sequence>
<reference evidence="3 4" key="1">
    <citation type="submission" date="2015-09" db="EMBL/GenBank/DDBJ databases">
        <authorList>
            <consortium name="Swine Surveillance"/>
        </authorList>
    </citation>
    <scope>NUCLEOTIDE SEQUENCE [LARGE SCALE GENOMIC DNA]</scope>
    <source>
        <strain evidence="3 4">CECT 7688</strain>
    </source>
</reference>
<feature type="domain" description="Glucose/Sorbosone dehydrogenase" evidence="2">
    <location>
        <begin position="43"/>
        <end position="366"/>
    </location>
</feature>
<accession>A0A0P1FD02</accession>
<dbReference type="Gene3D" id="2.120.10.30">
    <property type="entry name" value="TolB, C-terminal domain"/>
    <property type="match status" value="1"/>
</dbReference>
<keyword evidence="1" id="KW-0732">Signal</keyword>
<dbReference type="PANTHER" id="PTHR19328">
    <property type="entry name" value="HEDGEHOG-INTERACTING PROTEIN"/>
    <property type="match status" value="1"/>
</dbReference>
<dbReference type="InterPro" id="IPR011041">
    <property type="entry name" value="Quinoprot_gluc/sorb_DH_b-prop"/>
</dbReference>
<organism evidence="3 4">
    <name type="scientific">Shimia marina</name>
    <dbReference type="NCBI Taxonomy" id="321267"/>
    <lineage>
        <taxon>Bacteria</taxon>
        <taxon>Pseudomonadati</taxon>
        <taxon>Pseudomonadota</taxon>
        <taxon>Alphaproteobacteria</taxon>
        <taxon>Rhodobacterales</taxon>
        <taxon>Roseobacteraceae</taxon>
    </lineage>
</organism>
<dbReference type="RefSeq" id="WP_058240971.1">
    <property type="nucleotide sequence ID" value="NZ_CYPW01000027.1"/>
</dbReference>
<dbReference type="EC" id="1.1.5.-" evidence="3"/>
<dbReference type="Pfam" id="PF07995">
    <property type="entry name" value="GSDH"/>
    <property type="match status" value="1"/>
</dbReference>
<gene>
    <name evidence="3" type="primary">yliI</name>
    <name evidence="3" type="ORF">SHM7688_03243</name>
</gene>
<dbReference type="OrthoDB" id="9770043at2"/>
<dbReference type="InterPro" id="IPR012938">
    <property type="entry name" value="Glc/Sorbosone_DH"/>
</dbReference>
<evidence type="ECO:0000256" key="1">
    <source>
        <dbReference type="SAM" id="SignalP"/>
    </source>
</evidence>
<name>A0A0P1FD02_9RHOB</name>
<dbReference type="Proteomes" id="UP000054823">
    <property type="component" value="Unassembled WGS sequence"/>
</dbReference>
<dbReference type="PANTHER" id="PTHR19328:SF75">
    <property type="entry name" value="ALDOSE SUGAR DEHYDROGENASE YLII"/>
    <property type="match status" value="1"/>
</dbReference>